<protein>
    <recommendedName>
        <fullName evidence="3">DUF3299 domain-containing protein</fullName>
    </recommendedName>
</protein>
<dbReference type="AlphaFoldDB" id="A0A2S7V005"/>
<dbReference type="Pfam" id="PF11736">
    <property type="entry name" value="DUF3299"/>
    <property type="match status" value="1"/>
</dbReference>
<reference evidence="1 2" key="1">
    <citation type="submission" date="2016-12" db="EMBL/GenBank/DDBJ databases">
        <title>Diversity of luminous bacteria.</title>
        <authorList>
            <person name="Yoshizawa S."/>
            <person name="Kogure K."/>
        </authorList>
    </citation>
    <scope>NUCLEOTIDE SEQUENCE [LARGE SCALE GENOMIC DNA]</scope>
    <source>
        <strain evidence="1 2">SA4-48</strain>
    </source>
</reference>
<evidence type="ECO:0000313" key="2">
    <source>
        <dbReference type="Proteomes" id="UP000239007"/>
    </source>
</evidence>
<dbReference type="Proteomes" id="UP000239007">
    <property type="component" value="Unassembled WGS sequence"/>
</dbReference>
<proteinExistence type="predicted"/>
<gene>
    <name evidence="1" type="ORF">BTO11_11305</name>
</gene>
<dbReference type="Gene3D" id="2.40.50.870">
    <property type="entry name" value="Protein of unknown function (DUF3299)"/>
    <property type="match status" value="1"/>
</dbReference>
<dbReference type="InterPro" id="IPR021727">
    <property type="entry name" value="DUF3299"/>
</dbReference>
<organism evidence="1 2">
    <name type="scientific">Psychrosphaera saromensis</name>
    <dbReference type="NCBI Taxonomy" id="716813"/>
    <lineage>
        <taxon>Bacteria</taxon>
        <taxon>Pseudomonadati</taxon>
        <taxon>Pseudomonadota</taxon>
        <taxon>Gammaproteobacteria</taxon>
        <taxon>Alteromonadales</taxon>
        <taxon>Pseudoalteromonadaceae</taxon>
        <taxon>Psychrosphaera</taxon>
    </lineage>
</organism>
<evidence type="ECO:0008006" key="3">
    <source>
        <dbReference type="Google" id="ProtNLM"/>
    </source>
</evidence>
<name>A0A2S7V005_9GAMM</name>
<dbReference type="EMBL" id="MSCH01000003">
    <property type="protein sequence ID" value="PQJ55275.1"/>
    <property type="molecule type" value="Genomic_DNA"/>
</dbReference>
<comment type="caution">
    <text evidence="1">The sequence shown here is derived from an EMBL/GenBank/DDBJ whole genome shotgun (WGS) entry which is preliminary data.</text>
</comment>
<accession>A0A2S7V005</accession>
<evidence type="ECO:0000313" key="1">
    <source>
        <dbReference type="EMBL" id="PQJ55275.1"/>
    </source>
</evidence>
<keyword evidence="2" id="KW-1185">Reference proteome</keyword>
<sequence>MHKPVKHTPDINFKSIEWIDLIPKNDLDALLNPPDYIAEIKDGSIEDQMESQIQNAISAANDDRYQQALVSINVIPEMDKQAVKIPGFIVPLEFNEDETVTQFFLVPYFGACIHQPPPPPNQIIFVNYPKGLLLESLYNPFGISGVLSTSVIQNDMATAAYTMEVLHYEIYTE</sequence>